<dbReference type="InterPro" id="IPR029510">
    <property type="entry name" value="Ald_DH_CS_GLU"/>
</dbReference>
<dbReference type="Pfam" id="PF00171">
    <property type="entry name" value="Aldedh"/>
    <property type="match status" value="1"/>
</dbReference>
<feature type="domain" description="Aldehyde dehydrogenase" evidence="9">
    <location>
        <begin position="21"/>
        <end position="419"/>
    </location>
</feature>
<reference evidence="11" key="1">
    <citation type="submission" date="2022-11" db="UniProtKB">
        <authorList>
            <consortium name="WormBaseParasite"/>
        </authorList>
    </citation>
    <scope>IDENTIFICATION</scope>
</reference>
<dbReference type="FunFam" id="3.40.605.10:FF:000005">
    <property type="entry name" value="Succinate-semialdehyde dehydrogenase I"/>
    <property type="match status" value="1"/>
</dbReference>
<dbReference type="InterPro" id="IPR015590">
    <property type="entry name" value="Aldehyde_DH_dom"/>
</dbReference>
<comment type="similarity">
    <text evidence="2 8">Belongs to the aldehyde dehydrogenase family.</text>
</comment>
<dbReference type="AlphaFoldDB" id="A0A914DEP8"/>
<dbReference type="PROSITE" id="PS00687">
    <property type="entry name" value="ALDEHYDE_DEHYDR_GLU"/>
    <property type="match status" value="1"/>
</dbReference>
<evidence type="ECO:0000256" key="7">
    <source>
        <dbReference type="PROSITE-ProRule" id="PRU10007"/>
    </source>
</evidence>
<dbReference type="GO" id="GO:0009450">
    <property type="term" value="P:gamma-aminobutyric acid catabolic process"/>
    <property type="evidence" value="ECO:0007669"/>
    <property type="project" value="TreeGrafter"/>
</dbReference>
<dbReference type="FunFam" id="3.40.309.10:FF:000004">
    <property type="entry name" value="Succinate-semialdehyde dehydrogenase I"/>
    <property type="match status" value="1"/>
</dbReference>
<accession>A0A914DEP8</accession>
<evidence type="ECO:0000256" key="5">
    <source>
        <dbReference type="ARBA" id="ARBA00023002"/>
    </source>
</evidence>
<dbReference type="PANTHER" id="PTHR43353:SF5">
    <property type="entry name" value="SUCCINATE-SEMIALDEHYDE DEHYDROGENASE, MITOCHONDRIAL"/>
    <property type="match status" value="1"/>
</dbReference>
<dbReference type="Proteomes" id="UP000887540">
    <property type="component" value="Unplaced"/>
</dbReference>
<dbReference type="WBParaSite" id="ACRNAN_scaffold2404.g11162.t1">
    <property type="protein sequence ID" value="ACRNAN_scaffold2404.g11162.t1"/>
    <property type="gene ID" value="ACRNAN_scaffold2404.g11162"/>
</dbReference>
<dbReference type="SUPFAM" id="SSF53720">
    <property type="entry name" value="ALDH-like"/>
    <property type="match status" value="1"/>
</dbReference>
<proteinExistence type="inferred from homology"/>
<organism evidence="10 11">
    <name type="scientific">Acrobeloides nanus</name>
    <dbReference type="NCBI Taxonomy" id="290746"/>
    <lineage>
        <taxon>Eukaryota</taxon>
        <taxon>Metazoa</taxon>
        <taxon>Ecdysozoa</taxon>
        <taxon>Nematoda</taxon>
        <taxon>Chromadorea</taxon>
        <taxon>Rhabditida</taxon>
        <taxon>Tylenchina</taxon>
        <taxon>Cephalobomorpha</taxon>
        <taxon>Cephaloboidea</taxon>
        <taxon>Cephalobidae</taxon>
        <taxon>Acrobeloides</taxon>
    </lineage>
</organism>
<evidence type="ECO:0000313" key="10">
    <source>
        <dbReference type="Proteomes" id="UP000887540"/>
    </source>
</evidence>
<dbReference type="InterPro" id="IPR016163">
    <property type="entry name" value="Ald_DH_C"/>
</dbReference>
<dbReference type="CDD" id="cd07103">
    <property type="entry name" value="ALDH_F5_SSADH_GabD"/>
    <property type="match status" value="1"/>
</dbReference>
<dbReference type="PANTHER" id="PTHR43353">
    <property type="entry name" value="SUCCINATE-SEMIALDEHYDE DEHYDROGENASE, MITOCHONDRIAL"/>
    <property type="match status" value="1"/>
</dbReference>
<keyword evidence="10" id="KW-1185">Reference proteome</keyword>
<dbReference type="PROSITE" id="PS00070">
    <property type="entry name" value="ALDEHYDE_DEHYDR_CYS"/>
    <property type="match status" value="1"/>
</dbReference>
<evidence type="ECO:0000313" key="11">
    <source>
        <dbReference type="WBParaSite" id="ACRNAN_scaffold2404.g11162.t1"/>
    </source>
</evidence>
<evidence type="ECO:0000256" key="8">
    <source>
        <dbReference type="RuleBase" id="RU003345"/>
    </source>
</evidence>
<dbReference type="GO" id="GO:0005739">
    <property type="term" value="C:mitochondrion"/>
    <property type="evidence" value="ECO:0007669"/>
    <property type="project" value="TreeGrafter"/>
</dbReference>
<evidence type="ECO:0000256" key="1">
    <source>
        <dbReference type="ARBA" id="ARBA00005176"/>
    </source>
</evidence>
<dbReference type="InterPro" id="IPR050740">
    <property type="entry name" value="Aldehyde_DH_Superfamily"/>
</dbReference>
<dbReference type="EC" id="1.2.1.24" evidence="3"/>
<name>A0A914DEP8_9BILA</name>
<dbReference type="Gene3D" id="3.40.605.10">
    <property type="entry name" value="Aldehyde Dehydrogenase, Chain A, domain 1"/>
    <property type="match status" value="1"/>
</dbReference>
<evidence type="ECO:0000256" key="3">
    <source>
        <dbReference type="ARBA" id="ARBA00013051"/>
    </source>
</evidence>
<evidence type="ECO:0000256" key="6">
    <source>
        <dbReference type="ARBA" id="ARBA00030806"/>
    </source>
</evidence>
<dbReference type="InterPro" id="IPR016160">
    <property type="entry name" value="Ald_DH_CS_CYS"/>
</dbReference>
<keyword evidence="5 8" id="KW-0560">Oxidoreductase</keyword>
<feature type="active site" evidence="7">
    <location>
        <position position="261"/>
    </location>
</feature>
<dbReference type="InterPro" id="IPR016162">
    <property type="entry name" value="Ald_DH_N"/>
</dbReference>
<protein>
    <recommendedName>
        <fullName evidence="4">Succinate-semialdehyde dehydrogenase, mitochondrial</fullName>
        <ecNumber evidence="3">1.2.1.24</ecNumber>
    </recommendedName>
    <alternativeName>
        <fullName evidence="6">NAD(+)-dependent succinic semialdehyde dehydrogenase</fullName>
    </alternativeName>
</protein>
<comment type="pathway">
    <text evidence="1">Amino-acid degradation; 4-aminobutanoate degradation.</text>
</comment>
<dbReference type="InterPro" id="IPR016161">
    <property type="entry name" value="Ald_DH/histidinol_DH"/>
</dbReference>
<dbReference type="Gene3D" id="3.40.309.10">
    <property type="entry name" value="Aldehyde Dehydrogenase, Chain A, domain 2"/>
    <property type="match status" value="1"/>
</dbReference>
<evidence type="ECO:0000259" key="9">
    <source>
        <dbReference type="Pfam" id="PF00171"/>
    </source>
</evidence>
<evidence type="ECO:0000256" key="2">
    <source>
        <dbReference type="ARBA" id="ARBA00009986"/>
    </source>
</evidence>
<sequence>MRNFQTELLPEGAKAFINGKWINASNGKLFEVNDPYNNELLCDVANCDVQDAEIGVAAAKQAFQKWGLETTAKERSAILQKWYQLMVQKEGQLAEILTREQGKPLAEARGEIQYSASFLDWYSAEARRIYGQVVPPPVLNRQHFHVREPIGVVVLITPWNFPSAMLTRKAGAALAAGCTIVAKPAEDTPLSALAVAQIAKEAGLPDGVFNVLPADRENTIEISKFICESQDVDAISFTGSTQVGKILLSQSASTVKRVCLELGGNAPFIVFDTANMEKAINGLFASKFRCSGQTCVCANRIYVHQKIHDQFVEGISKAMSKLVLGHGIDKKVTMGPLINKKAIEHLLNDAISKGAKIVLGGKSKPDTTLFEPTIITDVTPEMEIAHTEIFGPIVAIQKFESEEEVIKRANDTRYGLAGIMSCAEAAFGGVKESGLGREGSIQGIDEFTQWKYMCLNTS</sequence>
<dbReference type="GO" id="GO:0004777">
    <property type="term" value="F:succinate-semialdehyde dehydrogenase (NAD+) activity"/>
    <property type="evidence" value="ECO:0007669"/>
    <property type="project" value="UniProtKB-EC"/>
</dbReference>
<evidence type="ECO:0000256" key="4">
    <source>
        <dbReference type="ARBA" id="ARBA00019842"/>
    </source>
</evidence>